<name>A0A5A7P7C0_STRAF</name>
<feature type="region of interest" description="Disordered" evidence="1">
    <location>
        <begin position="1"/>
        <end position="33"/>
    </location>
</feature>
<feature type="compositionally biased region" description="Basic and acidic residues" evidence="1">
    <location>
        <begin position="1"/>
        <end position="13"/>
    </location>
</feature>
<dbReference type="EMBL" id="BKCP01002891">
    <property type="protein sequence ID" value="GER28695.1"/>
    <property type="molecule type" value="Genomic_DNA"/>
</dbReference>
<evidence type="ECO:0000256" key="1">
    <source>
        <dbReference type="SAM" id="MobiDB-lite"/>
    </source>
</evidence>
<organism evidence="2 3">
    <name type="scientific">Striga asiatica</name>
    <name type="common">Asiatic witchweed</name>
    <name type="synonym">Buchnera asiatica</name>
    <dbReference type="NCBI Taxonomy" id="4170"/>
    <lineage>
        <taxon>Eukaryota</taxon>
        <taxon>Viridiplantae</taxon>
        <taxon>Streptophyta</taxon>
        <taxon>Embryophyta</taxon>
        <taxon>Tracheophyta</taxon>
        <taxon>Spermatophyta</taxon>
        <taxon>Magnoliopsida</taxon>
        <taxon>eudicotyledons</taxon>
        <taxon>Gunneridae</taxon>
        <taxon>Pentapetalae</taxon>
        <taxon>asterids</taxon>
        <taxon>lamiids</taxon>
        <taxon>Lamiales</taxon>
        <taxon>Orobanchaceae</taxon>
        <taxon>Buchnereae</taxon>
        <taxon>Striga</taxon>
    </lineage>
</organism>
<gene>
    <name evidence="2" type="ORF">STAS_04508</name>
</gene>
<feature type="compositionally biased region" description="Basic and acidic residues" evidence="1">
    <location>
        <begin position="23"/>
        <end position="33"/>
    </location>
</feature>
<evidence type="ECO:0000313" key="2">
    <source>
        <dbReference type="EMBL" id="GER28695.1"/>
    </source>
</evidence>
<proteinExistence type="predicted"/>
<keyword evidence="3" id="KW-1185">Reference proteome</keyword>
<accession>A0A5A7P7C0</accession>
<evidence type="ECO:0000313" key="3">
    <source>
        <dbReference type="Proteomes" id="UP000325081"/>
    </source>
</evidence>
<dbReference type="AlphaFoldDB" id="A0A5A7P7C0"/>
<protein>
    <submittedName>
        <fullName evidence="2">Uncharacterized protein</fullName>
    </submittedName>
</protein>
<dbReference type="Proteomes" id="UP000325081">
    <property type="component" value="Unassembled WGS sequence"/>
</dbReference>
<sequence length="219" mass="25264">MEKKDKPNWESDKPYIQSRSHHFQKEDPKEVREEQWEFLERAKGKWGDNWVIGGDWNEIMEHSEKKEFNEPQGPPSRVNDTTETNNDTRAEGVNDTRLNINKTNAEPSKNEEEMPTSSKKADGIIHLIPIKEDDFQLYEDNNLMHMGDQNKEDIIMNEGNLGVDITSQTDAAISQSTARDRRIEIVNWGAYWEILGDTAVCRCSRAQSSPNLVSSEEIR</sequence>
<comment type="caution">
    <text evidence="2">The sequence shown here is derived from an EMBL/GenBank/DDBJ whole genome shotgun (WGS) entry which is preliminary data.</text>
</comment>
<reference evidence="3" key="1">
    <citation type="journal article" date="2019" name="Curr. Biol.">
        <title>Genome Sequence of Striga asiatica Provides Insight into the Evolution of Plant Parasitism.</title>
        <authorList>
            <person name="Yoshida S."/>
            <person name="Kim S."/>
            <person name="Wafula E.K."/>
            <person name="Tanskanen J."/>
            <person name="Kim Y.M."/>
            <person name="Honaas L."/>
            <person name="Yang Z."/>
            <person name="Spallek T."/>
            <person name="Conn C.E."/>
            <person name="Ichihashi Y."/>
            <person name="Cheong K."/>
            <person name="Cui S."/>
            <person name="Der J.P."/>
            <person name="Gundlach H."/>
            <person name="Jiao Y."/>
            <person name="Hori C."/>
            <person name="Ishida J.K."/>
            <person name="Kasahara H."/>
            <person name="Kiba T."/>
            <person name="Kim M.S."/>
            <person name="Koo N."/>
            <person name="Laohavisit A."/>
            <person name="Lee Y.H."/>
            <person name="Lumba S."/>
            <person name="McCourt P."/>
            <person name="Mortimer J.C."/>
            <person name="Mutuku J.M."/>
            <person name="Nomura T."/>
            <person name="Sasaki-Sekimoto Y."/>
            <person name="Seto Y."/>
            <person name="Wang Y."/>
            <person name="Wakatake T."/>
            <person name="Sakakibara H."/>
            <person name="Demura T."/>
            <person name="Yamaguchi S."/>
            <person name="Yoneyama K."/>
            <person name="Manabe R.I."/>
            <person name="Nelson D.C."/>
            <person name="Schulman A.H."/>
            <person name="Timko M.P."/>
            <person name="dePamphilis C.W."/>
            <person name="Choi D."/>
            <person name="Shirasu K."/>
        </authorList>
    </citation>
    <scope>NUCLEOTIDE SEQUENCE [LARGE SCALE GENOMIC DNA]</scope>
    <source>
        <strain evidence="3">cv. UVA1</strain>
    </source>
</reference>
<feature type="region of interest" description="Disordered" evidence="1">
    <location>
        <begin position="61"/>
        <end position="91"/>
    </location>
</feature>